<evidence type="ECO:0000313" key="2">
    <source>
        <dbReference type="Proteomes" id="UP000295301"/>
    </source>
</evidence>
<dbReference type="EMBL" id="SMUV01000068">
    <property type="protein sequence ID" value="TDK45705.1"/>
    <property type="molecule type" value="Genomic_DNA"/>
</dbReference>
<name>A0A4R5V2J5_9RHOB</name>
<dbReference type="OrthoDB" id="8895600at2"/>
<proteinExistence type="predicted"/>
<sequence length="201" mass="22457">MMKAPQLALHGLAIKKHGSAAEVARITGLSEEAVETHLSAAVTSGRAMKSGEKYMLTPTAQIALKSAYSRDFADERADAAFQATYDDFERINEQLKSLITEWQTIEVGGQSMPNDHSDPDHDARIIDRLGDLHERAEPILDRLAAGLPRLSVWKDLLLTALEKAEDGDVEWVSDAKCMSYHTAWFEMHEDLIRVLGRERLE</sequence>
<dbReference type="RefSeq" id="WP_133360320.1">
    <property type="nucleotide sequence ID" value="NZ_SMUV01000068.1"/>
</dbReference>
<dbReference type="AlphaFoldDB" id="A0A4R5V2J5"/>
<organism evidence="1 2">
    <name type="scientific">Antarcticimicrobium luteum</name>
    <dbReference type="NCBI Taxonomy" id="2547397"/>
    <lineage>
        <taxon>Bacteria</taxon>
        <taxon>Pseudomonadati</taxon>
        <taxon>Pseudomonadota</taxon>
        <taxon>Alphaproteobacteria</taxon>
        <taxon>Rhodobacterales</taxon>
        <taxon>Paracoccaceae</taxon>
        <taxon>Antarcticimicrobium</taxon>
    </lineage>
</organism>
<comment type="caution">
    <text evidence="1">The sequence shown here is derived from an EMBL/GenBank/DDBJ whole genome shotgun (WGS) entry which is preliminary data.</text>
</comment>
<gene>
    <name evidence="1" type="ORF">E1832_13670</name>
</gene>
<accession>A0A4R5V2J5</accession>
<reference evidence="1 2" key="1">
    <citation type="submission" date="2019-03" db="EMBL/GenBank/DDBJ databases">
        <title>Ruegeria lutea sp. nov., a novel strain, isolated from marine sediment, the Masan Bay, South Korea.</title>
        <authorList>
            <person name="Kim J."/>
            <person name="Kim D.-Y."/>
            <person name="Lee S.-S."/>
        </authorList>
    </citation>
    <scope>NUCLEOTIDE SEQUENCE [LARGE SCALE GENOMIC DNA]</scope>
    <source>
        <strain evidence="1 2">318-1</strain>
    </source>
</reference>
<protein>
    <submittedName>
        <fullName evidence="1">Uncharacterized protein</fullName>
    </submittedName>
</protein>
<evidence type="ECO:0000313" key="1">
    <source>
        <dbReference type="EMBL" id="TDK45705.1"/>
    </source>
</evidence>
<keyword evidence="2" id="KW-1185">Reference proteome</keyword>
<dbReference type="Proteomes" id="UP000295301">
    <property type="component" value="Unassembled WGS sequence"/>
</dbReference>